<dbReference type="GO" id="GO:0003677">
    <property type="term" value="F:DNA binding"/>
    <property type="evidence" value="ECO:0007669"/>
    <property type="project" value="UniProtKB-KW"/>
</dbReference>
<dbReference type="RefSeq" id="WP_056934412.1">
    <property type="nucleotide sequence ID" value="NZ_CP013050.1"/>
</dbReference>
<dbReference type="Proteomes" id="UP000066042">
    <property type="component" value="Chromosome"/>
</dbReference>
<dbReference type="PATRIC" id="fig|55802.8.peg.2002"/>
<dbReference type="GO" id="GO:0006367">
    <property type="term" value="P:transcription initiation at RNA polymerase II promoter"/>
    <property type="evidence" value="ECO:0007669"/>
    <property type="project" value="InterPro"/>
</dbReference>
<evidence type="ECO:0000313" key="8">
    <source>
        <dbReference type="Proteomes" id="UP000066042"/>
    </source>
</evidence>
<dbReference type="SUPFAM" id="SSF46785">
    <property type="entry name" value="Winged helix' DNA-binding domain"/>
    <property type="match status" value="1"/>
</dbReference>
<dbReference type="InterPro" id="IPR002853">
    <property type="entry name" value="TFIIE_asu"/>
</dbReference>
<proteinExistence type="inferred from homology"/>
<dbReference type="AlphaFoldDB" id="A0A0S1XDT3"/>
<gene>
    <name evidence="4" type="primary">tfe</name>
    <name evidence="7" type="ORF">TBCH5v1_2022</name>
</gene>
<dbReference type="HAMAP" id="MF_01909">
    <property type="entry name" value="TFE_arch"/>
    <property type="match status" value="1"/>
</dbReference>
<dbReference type="SMART" id="SM00531">
    <property type="entry name" value="TFIIE"/>
    <property type="match status" value="1"/>
</dbReference>
<dbReference type="InterPro" id="IPR016481">
    <property type="entry name" value="TF_E_archaea"/>
</dbReference>
<dbReference type="NCBIfam" id="TIGR00373">
    <property type="entry name" value="transcription factor E"/>
    <property type="match status" value="1"/>
</dbReference>
<dbReference type="Gene3D" id="1.10.10.10">
    <property type="entry name" value="Winged helix-like DNA-binding domain superfamily/Winged helix DNA-binding domain"/>
    <property type="match status" value="1"/>
</dbReference>
<organism evidence="7 8">
    <name type="scientific">Thermococcus barophilus</name>
    <dbReference type="NCBI Taxonomy" id="55802"/>
    <lineage>
        <taxon>Archaea</taxon>
        <taxon>Methanobacteriati</taxon>
        <taxon>Methanobacteriota</taxon>
        <taxon>Thermococci</taxon>
        <taxon>Thermococcales</taxon>
        <taxon>Thermococcaceae</taxon>
        <taxon>Thermococcus</taxon>
    </lineage>
</organism>
<dbReference type="InterPro" id="IPR017919">
    <property type="entry name" value="TFIIE/TFIIEa_HTH"/>
</dbReference>
<dbReference type="GeneID" id="26137252"/>
<evidence type="ECO:0000256" key="1">
    <source>
        <dbReference type="ARBA" id="ARBA00023015"/>
    </source>
</evidence>
<dbReference type="Pfam" id="PF02002">
    <property type="entry name" value="TFIIE_alpha"/>
    <property type="match status" value="1"/>
</dbReference>
<dbReference type="EMBL" id="CP013050">
    <property type="protein sequence ID" value="ALM75925.1"/>
    <property type="molecule type" value="Genomic_DNA"/>
</dbReference>
<evidence type="ECO:0000256" key="2">
    <source>
        <dbReference type="ARBA" id="ARBA00023125"/>
    </source>
</evidence>
<evidence type="ECO:0000256" key="3">
    <source>
        <dbReference type="ARBA" id="ARBA00023163"/>
    </source>
</evidence>
<dbReference type="InterPro" id="IPR036388">
    <property type="entry name" value="WH-like_DNA-bd_sf"/>
</dbReference>
<name>A0A0S1XDT3_THEBA</name>
<dbReference type="NCBIfam" id="NF004910">
    <property type="entry name" value="PRK06266.1"/>
    <property type="match status" value="1"/>
</dbReference>
<accession>A0A0S1XDT3</accession>
<dbReference type="InterPro" id="IPR039997">
    <property type="entry name" value="TFE"/>
</dbReference>
<comment type="subunit">
    <text evidence="4">Monomer. Interaction with RNA polymerase subunits RpoF and RpoE is necessary for Tfe stimulatory transcription activity. Able to interact with Tbp and RNA polymerase in the absence of DNA promoter. Interacts both with the preinitiation and elongation complexes.</text>
</comment>
<reference evidence="7 8" key="1">
    <citation type="journal article" date="2016" name="Genome Announc.">
        <title>Complete genome sequence of the hyperthermophilic and piezophilic archaeon Thermococcus barophilus Ch5, capable of growth at the expense of hydrogenogenesis from carbon monoxide and formate.</title>
        <authorList>
            <person name="Oger P."/>
            <person name="Sokolova T.G."/>
            <person name="Kozhevnikova D.A."/>
            <person name="Taranov E.A."/>
            <person name="Vannier P."/>
            <person name="Lee H.S."/>
            <person name="Kwon K.K."/>
            <person name="Kang S.G."/>
            <person name="Lee J.H."/>
            <person name="Bonch-Osmolovskaya E.A."/>
            <person name="Lebedinsky A.V."/>
        </authorList>
    </citation>
    <scope>NUCLEOTIDE SEQUENCE [LARGE SCALE GENOMIC DNA]</scope>
    <source>
        <strain evidence="8">Ch5</strain>
    </source>
</reference>
<keyword evidence="3 4" id="KW-0804">Transcription</keyword>
<keyword evidence="1 4" id="KW-0805">Transcription regulation</keyword>
<evidence type="ECO:0000259" key="6">
    <source>
        <dbReference type="PROSITE" id="PS51344"/>
    </source>
</evidence>
<dbReference type="GO" id="GO:0006355">
    <property type="term" value="P:regulation of DNA-templated transcription"/>
    <property type="evidence" value="ECO:0007669"/>
    <property type="project" value="UniProtKB-UniRule"/>
</dbReference>
<dbReference type="InterPro" id="IPR024550">
    <property type="entry name" value="TFIIEa/SarR/Rpc3_HTH_dom"/>
</dbReference>
<dbReference type="PANTHER" id="PTHR13097:SF7">
    <property type="entry name" value="GENERAL TRANSCRIPTION FACTOR IIE SUBUNIT 1"/>
    <property type="match status" value="1"/>
</dbReference>
<protein>
    <recommendedName>
        <fullName evidence="4 5">Transcription factor E</fullName>
        <shortName evidence="4">TFE</shortName>
    </recommendedName>
    <alternativeName>
        <fullName evidence="4">TFIIE subunit alpha homolog</fullName>
    </alternativeName>
    <alternativeName>
        <fullName evidence="4">Transcription initiation factor TFIIE</fullName>
    </alternativeName>
</protein>
<evidence type="ECO:0000313" key="7">
    <source>
        <dbReference type="EMBL" id="ALM75925.1"/>
    </source>
</evidence>
<dbReference type="PANTHER" id="PTHR13097">
    <property type="entry name" value="TRANSCRIPTION INITIATION FACTOR IIE, ALPHA SUBUNIT"/>
    <property type="match status" value="1"/>
</dbReference>
<dbReference type="PROSITE" id="PS51344">
    <property type="entry name" value="HTH_TFE_IIE"/>
    <property type="match status" value="1"/>
</dbReference>
<dbReference type="PIRSF" id="PIRSF006373">
    <property type="entry name" value="TF_E_archaea"/>
    <property type="match status" value="1"/>
</dbReference>
<dbReference type="STRING" id="55802.TBCH5v1_2022"/>
<evidence type="ECO:0000256" key="4">
    <source>
        <dbReference type="HAMAP-Rule" id="MF_01909"/>
    </source>
</evidence>
<evidence type="ECO:0000256" key="5">
    <source>
        <dbReference type="NCBIfam" id="TIGR00373"/>
    </source>
</evidence>
<comment type="similarity">
    <text evidence="4">Belongs to the TFE family.</text>
</comment>
<sequence length="171" mass="20442">MPRRKNKELVEFAMDIGGEEAVEIIKALEKKGEATDEELAEMTGIRVNTVRKILYALYDHQLAEFRRTRDKETGWYYYYWHLETRRLPEIIRARKMQELKKLKQMLEEETSEIYYHCGTPGHPKLTFDEALEYEFQCPICGAMLMQYDNTKIVEELKKRIEQLEKELGIKK</sequence>
<dbReference type="InterPro" id="IPR036390">
    <property type="entry name" value="WH_DNA-bd_sf"/>
</dbReference>
<comment type="domain">
    <text evidence="4">The winged helix domain is involved in binding to DNA in the preinitiation complex.</text>
</comment>
<comment type="function">
    <text evidence="4">Transcription factor that plays a role in the activation of archaeal genes transcribed by RNA polymerase. Facilitates transcription initiation by enhancing TATA-box recognition by TATA-box-binding protein (Tbp), and transcription factor B (Tfb) and RNA polymerase recruitment. Not absolutely required for transcription in vitro, but particularly important in cases where Tbp or Tfb function is not optimal. It dynamically alters the nucleic acid-binding properties of RNA polymerases by stabilizing the initiation complex and destabilizing elongation complexes. Seems to translocate with the RNA polymerase following initiation and acts by binding to the non template strand of the transcription bubble in elongation complexes.</text>
</comment>
<keyword evidence="2 4" id="KW-0238">DNA-binding</keyword>
<feature type="domain" description="HTH TFE/IIEalpha-type" evidence="6">
    <location>
        <begin position="5"/>
        <end position="88"/>
    </location>
</feature>